<accession>A0A0R1MVH3</accession>
<evidence type="ECO:0000256" key="2">
    <source>
        <dbReference type="ARBA" id="ARBA00022475"/>
    </source>
</evidence>
<evidence type="ECO:0000313" key="8">
    <source>
        <dbReference type="EMBL" id="KRL12224.1"/>
    </source>
</evidence>
<organism evidence="8 9">
    <name type="scientific">Schleiferilactobacillus perolens DSM 12744</name>
    <dbReference type="NCBI Taxonomy" id="1423792"/>
    <lineage>
        <taxon>Bacteria</taxon>
        <taxon>Bacillati</taxon>
        <taxon>Bacillota</taxon>
        <taxon>Bacilli</taxon>
        <taxon>Lactobacillales</taxon>
        <taxon>Lactobacillaceae</taxon>
        <taxon>Schleiferilactobacillus</taxon>
    </lineage>
</organism>
<keyword evidence="2" id="KW-1003">Cell membrane</keyword>
<dbReference type="PANTHER" id="PTHR40064">
    <property type="entry name" value="MEMBRANE PROTEIN-RELATED"/>
    <property type="match status" value="1"/>
</dbReference>
<gene>
    <name evidence="8" type="ORF">FD09_GL003094</name>
</gene>
<keyword evidence="4 6" id="KW-1133">Transmembrane helix</keyword>
<evidence type="ECO:0000256" key="5">
    <source>
        <dbReference type="ARBA" id="ARBA00023136"/>
    </source>
</evidence>
<dbReference type="PANTHER" id="PTHR40064:SF1">
    <property type="entry name" value="MEMBRANE PROTEIN"/>
    <property type="match status" value="1"/>
</dbReference>
<dbReference type="InterPro" id="IPR052984">
    <property type="entry name" value="UPF0421"/>
</dbReference>
<reference evidence="8 9" key="1">
    <citation type="journal article" date="2015" name="Genome Announc.">
        <title>Expanding the biotechnology potential of lactobacilli through comparative genomics of 213 strains and associated genera.</title>
        <authorList>
            <person name="Sun Z."/>
            <person name="Harris H.M."/>
            <person name="McCann A."/>
            <person name="Guo C."/>
            <person name="Argimon S."/>
            <person name="Zhang W."/>
            <person name="Yang X."/>
            <person name="Jeffery I.B."/>
            <person name="Cooney J.C."/>
            <person name="Kagawa T.F."/>
            <person name="Liu W."/>
            <person name="Song Y."/>
            <person name="Salvetti E."/>
            <person name="Wrobel A."/>
            <person name="Rasinkangas P."/>
            <person name="Parkhill J."/>
            <person name="Rea M.C."/>
            <person name="O'Sullivan O."/>
            <person name="Ritari J."/>
            <person name="Douillard F.P."/>
            <person name="Paul Ross R."/>
            <person name="Yang R."/>
            <person name="Briner A.E."/>
            <person name="Felis G.E."/>
            <person name="de Vos W.M."/>
            <person name="Barrangou R."/>
            <person name="Klaenhammer T.R."/>
            <person name="Caufield P.W."/>
            <person name="Cui Y."/>
            <person name="Zhang H."/>
            <person name="O'Toole P.W."/>
        </authorList>
    </citation>
    <scope>NUCLEOTIDE SEQUENCE [LARGE SCALE GENOMIC DNA]</scope>
    <source>
        <strain evidence="8 9">DSM 12744</strain>
    </source>
</reference>
<dbReference type="Gene3D" id="1.20.120.940">
    <property type="entry name" value="Putative aromatic acid exporter, C-terminal domain"/>
    <property type="match status" value="1"/>
</dbReference>
<dbReference type="InterPro" id="IPR021062">
    <property type="entry name" value="ArAE_1_C"/>
</dbReference>
<evidence type="ECO:0000259" key="7">
    <source>
        <dbReference type="Pfam" id="PF11728"/>
    </source>
</evidence>
<dbReference type="GO" id="GO:0005886">
    <property type="term" value="C:plasma membrane"/>
    <property type="evidence" value="ECO:0007669"/>
    <property type="project" value="UniProtKB-SubCell"/>
</dbReference>
<proteinExistence type="predicted"/>
<sequence length="333" mass="37055">MIREVISVRIGMRTIKTALAATVAMAIAAALGLHYWTLAGILSMMTIATTTRATVRFAIVQSAATVFGLGLAWGLFTLIPYPAVAFGLWLLVYIALTNLVGLQDTMIGSAVLVLPLLVVQPITIAILLNQLAVLLIAALTGLVLNLFMPNLSDQISFHVASVEKELIEVLGQQANLLMAGEEGDAAKHTVWEHLSNLKQAINEGTSWTARHQDNQLFDDNEYYEAYFEMRNNQYELLRQMQLLLDERVAQMPQRQQIGRLIAALIKQDRKKNNPVPASLTAMERLQEDLSAMSLPDTREQFFQQASATAYLVFLRQMVRLKDAFDKIVASQNR</sequence>
<comment type="caution">
    <text evidence="8">The sequence shown here is derived from an EMBL/GenBank/DDBJ whole genome shotgun (WGS) entry which is preliminary data.</text>
</comment>
<dbReference type="InterPro" id="IPR038323">
    <property type="entry name" value="ArAE_1_C_sf"/>
</dbReference>
<keyword evidence="3 6" id="KW-0812">Transmembrane</keyword>
<dbReference type="AlphaFoldDB" id="A0A0R1MVH3"/>
<evidence type="ECO:0000256" key="6">
    <source>
        <dbReference type="SAM" id="Phobius"/>
    </source>
</evidence>
<dbReference type="PATRIC" id="fig|1423792.3.peg.3185"/>
<dbReference type="EMBL" id="AZEC01000009">
    <property type="protein sequence ID" value="KRL12224.1"/>
    <property type="molecule type" value="Genomic_DNA"/>
</dbReference>
<feature type="transmembrane region" description="Helical" evidence="6">
    <location>
        <begin position="18"/>
        <end position="37"/>
    </location>
</feature>
<dbReference type="STRING" id="1423792.FD09_GL003094"/>
<evidence type="ECO:0000256" key="1">
    <source>
        <dbReference type="ARBA" id="ARBA00004651"/>
    </source>
</evidence>
<feature type="domain" description="Putative aromatic acid exporter C-terminal" evidence="7">
    <location>
        <begin position="158"/>
        <end position="320"/>
    </location>
</feature>
<evidence type="ECO:0000256" key="3">
    <source>
        <dbReference type="ARBA" id="ARBA00022692"/>
    </source>
</evidence>
<evidence type="ECO:0000313" key="9">
    <source>
        <dbReference type="Proteomes" id="UP000051330"/>
    </source>
</evidence>
<feature type="transmembrane region" description="Helical" evidence="6">
    <location>
        <begin position="83"/>
        <end position="102"/>
    </location>
</feature>
<feature type="transmembrane region" description="Helical" evidence="6">
    <location>
        <begin position="57"/>
        <end position="76"/>
    </location>
</feature>
<dbReference type="Pfam" id="PF11728">
    <property type="entry name" value="ArAE_1_C"/>
    <property type="match status" value="1"/>
</dbReference>
<name>A0A0R1MVH3_9LACO</name>
<dbReference type="Pfam" id="PF06081">
    <property type="entry name" value="ArAE_1"/>
    <property type="match status" value="1"/>
</dbReference>
<protein>
    <recommendedName>
        <fullName evidence="7">Putative aromatic acid exporter C-terminal domain-containing protein</fullName>
    </recommendedName>
</protein>
<dbReference type="Proteomes" id="UP000051330">
    <property type="component" value="Unassembled WGS sequence"/>
</dbReference>
<evidence type="ECO:0000256" key="4">
    <source>
        <dbReference type="ARBA" id="ARBA00022989"/>
    </source>
</evidence>
<keyword evidence="5 6" id="KW-0472">Membrane</keyword>
<feature type="transmembrane region" description="Helical" evidence="6">
    <location>
        <begin position="122"/>
        <end position="147"/>
    </location>
</feature>
<comment type="subcellular location">
    <subcellularLocation>
        <location evidence="1">Cell membrane</location>
        <topology evidence="1">Multi-pass membrane protein</topology>
    </subcellularLocation>
</comment>
<dbReference type="InterPro" id="IPR010343">
    <property type="entry name" value="ArAE_1"/>
</dbReference>
<keyword evidence="9" id="KW-1185">Reference proteome</keyword>